<evidence type="ECO:0000313" key="2">
    <source>
        <dbReference type="EMBL" id="ADE75643.1"/>
    </source>
</evidence>
<dbReference type="PANTHER" id="PTHR42678:SF34">
    <property type="entry name" value="OS04G0183300 PROTEIN"/>
    <property type="match status" value="1"/>
</dbReference>
<dbReference type="PANTHER" id="PTHR42678">
    <property type="entry name" value="AMIDASE"/>
    <property type="match status" value="1"/>
</dbReference>
<dbReference type="SUPFAM" id="SSF75304">
    <property type="entry name" value="Amidase signature (AS) enzymes"/>
    <property type="match status" value="1"/>
</dbReference>
<dbReference type="Pfam" id="PF01425">
    <property type="entry name" value="Amidase"/>
    <property type="match status" value="1"/>
</dbReference>
<proteinExistence type="evidence at transcript level"/>
<feature type="domain" description="Amidase" evidence="1">
    <location>
        <begin position="67"/>
        <end position="508"/>
    </location>
</feature>
<reference evidence="2" key="1">
    <citation type="submission" date="2010-04" db="EMBL/GenBank/DDBJ databases">
        <authorList>
            <person name="Reid K.E."/>
            <person name="Liao N."/>
            <person name="Chan S."/>
            <person name="Docking R."/>
            <person name="Taylor G."/>
            <person name="Moore R."/>
            <person name="Mayo M."/>
            <person name="Munro S."/>
            <person name="King J."/>
            <person name="Yanchuk A."/>
            <person name="Holt R."/>
            <person name="Jones S."/>
            <person name="Marra M."/>
            <person name="Ritland C.E."/>
            <person name="Ritland K."/>
            <person name="Bohlmann J."/>
        </authorList>
    </citation>
    <scope>NUCLEOTIDE SEQUENCE</scope>
    <source>
        <tissue evidence="2">Buds collected with no treatment. Collection October 2007</tissue>
    </source>
</reference>
<dbReference type="EMBL" id="BT122254">
    <property type="protein sequence ID" value="ADE75643.1"/>
    <property type="molecule type" value="mRNA"/>
</dbReference>
<dbReference type="AlphaFoldDB" id="D5A7X4"/>
<name>D5A7X4_PICSI</name>
<sequence length="529" mass="56998">MKSHYSGYSWAAMAILAPCFSLIIFAHETPFQSVLHNYSAEGFSIEEATIPQIQQAFKAGKLTSRGLVEFYLDRIKKLNPLLHAVIEVNPDALLLADIADTQRLKAGGTIESALHGIPVLIKDNIASNDKLNTTAGSFALLGSKVARDAGVVNKLRKSGAIILGKASLSEWAHFRSSNAPSGWSARGRQAKDPYVLTADPCGSSTGSAVGVAANMAAVTLGTETDGSILCPSGANAVVGIKPTVGLTSRAGVIPISHHQDTVGPICRTVTDAVYLLDEIVGYDPRDHRASKRAAPFIPKGGYKQFLKPDGLHGKRLGIVRGPDFSKMSGSSEAVSFEKHLATLRQKGATLVANSGIDAILNANNGIEENTILLYDFKHDLNIYLSELLQSPVRTLADIIAFNKRHPQEEKIFEYGQDYFLEAQNTSNFNAKDYKKSLKRVQSITKNGIDKVLKDYKLDALVAPGNNFNIVSLLAIAGYPGIIVPAGYDKSGVPFGICFGGGRGSEPTLIKISYDFEHATKIRKIPMYKI</sequence>
<evidence type="ECO:0000259" key="1">
    <source>
        <dbReference type="Pfam" id="PF01425"/>
    </source>
</evidence>
<protein>
    <recommendedName>
        <fullName evidence="1">Amidase domain-containing protein</fullName>
    </recommendedName>
</protein>
<organism evidence="2">
    <name type="scientific">Picea sitchensis</name>
    <name type="common">Sitka spruce</name>
    <name type="synonym">Pinus sitchensis</name>
    <dbReference type="NCBI Taxonomy" id="3332"/>
    <lineage>
        <taxon>Eukaryota</taxon>
        <taxon>Viridiplantae</taxon>
        <taxon>Streptophyta</taxon>
        <taxon>Embryophyta</taxon>
        <taxon>Tracheophyta</taxon>
        <taxon>Spermatophyta</taxon>
        <taxon>Pinopsida</taxon>
        <taxon>Pinidae</taxon>
        <taxon>Conifers I</taxon>
        <taxon>Pinales</taxon>
        <taxon>Pinaceae</taxon>
        <taxon>Picea</taxon>
    </lineage>
</organism>
<dbReference type="InterPro" id="IPR023631">
    <property type="entry name" value="Amidase_dom"/>
</dbReference>
<dbReference type="InterPro" id="IPR036928">
    <property type="entry name" value="AS_sf"/>
</dbReference>
<dbReference type="Gene3D" id="3.90.1300.10">
    <property type="entry name" value="Amidase signature (AS) domain"/>
    <property type="match status" value="1"/>
</dbReference>
<accession>D5A7X4</accession>